<keyword evidence="2" id="KW-1185">Reference proteome</keyword>
<accession>A0ABT9FBY5</accession>
<comment type="caution">
    <text evidence="1">The sequence shown here is derived from an EMBL/GenBank/DDBJ whole genome shotgun (WGS) entry which is preliminary data.</text>
</comment>
<evidence type="ECO:0000313" key="2">
    <source>
        <dbReference type="Proteomes" id="UP001177212"/>
    </source>
</evidence>
<organism evidence="1 2">
    <name type="scientific">Pseudoalteromonas marina</name>
    <dbReference type="NCBI Taxonomy" id="267375"/>
    <lineage>
        <taxon>Bacteria</taxon>
        <taxon>Pseudomonadati</taxon>
        <taxon>Pseudomonadota</taxon>
        <taxon>Gammaproteobacteria</taxon>
        <taxon>Alteromonadales</taxon>
        <taxon>Pseudoalteromonadaceae</taxon>
        <taxon>Pseudoalteromonas</taxon>
    </lineage>
</organism>
<dbReference type="InterPro" id="IPR010394">
    <property type="entry name" value="5-nucleotidase"/>
</dbReference>
<proteinExistence type="predicted"/>
<dbReference type="PANTHER" id="PTHR31367">
    <property type="entry name" value="CYTOSOLIC 5'-NUCLEOTIDASE 1 FAMILY MEMBER"/>
    <property type="match status" value="1"/>
</dbReference>
<reference evidence="1" key="1">
    <citation type="submission" date="2023-07" db="EMBL/GenBank/DDBJ databases">
        <title>Genome content predicts the carbon catabolic preferences of heterotrophic bacteria.</title>
        <authorList>
            <person name="Gralka M."/>
        </authorList>
    </citation>
    <scope>NUCLEOTIDE SEQUENCE</scope>
    <source>
        <strain evidence="1">4G09</strain>
    </source>
</reference>
<name>A0ABT9FBY5_9GAMM</name>
<dbReference type="RefSeq" id="WP_305471582.1">
    <property type="nucleotide sequence ID" value="NZ_JAUYVT010000004.1"/>
</dbReference>
<dbReference type="Proteomes" id="UP001177212">
    <property type="component" value="Unassembled WGS sequence"/>
</dbReference>
<protein>
    <submittedName>
        <fullName evidence="1">5'-nucleotidase</fullName>
    </submittedName>
</protein>
<dbReference type="Pfam" id="PF06189">
    <property type="entry name" value="5-nucleotidase"/>
    <property type="match status" value="1"/>
</dbReference>
<evidence type="ECO:0000313" key="1">
    <source>
        <dbReference type="EMBL" id="MDP2564301.1"/>
    </source>
</evidence>
<gene>
    <name evidence="1" type="ORF">Q8W34_06625</name>
</gene>
<sequence>MIIKSKLILTISSRALFNLSESHEKFLKSKKEFEKYQTENEDVVLEKGNAFEFIRKLLDLNNTKSFITGKEIDAVEVILISQNSMQTGKQIIKSIKHYGLGIERFVFTCGDNPAEYLINDDIKTHLYIGHNRDVVDFAIENGIPAALIMSKPIKTSEKEIRLAFDGDAVLFSDESEKVFQSQGLEGFIKNEELKAKTPLEDGPLKPLFMAIGDLRNHFPDIIKIGLVTARSGAGITRVIYSFDHWGMHPDHASFLGGISKRYFLKAFQTDLFFDDHPTHCRAAKDFVATCHIPNGIANNNKKLREH</sequence>
<dbReference type="PANTHER" id="PTHR31367:SF5">
    <property type="entry name" value="CYTOSOLIC 5'-NUCLEOTIDASE 1A"/>
    <property type="match status" value="1"/>
</dbReference>
<dbReference type="EMBL" id="JAUYVT010000004">
    <property type="protein sequence ID" value="MDP2564301.1"/>
    <property type="molecule type" value="Genomic_DNA"/>
</dbReference>